<name>T1I7Z2_RHOPR</name>
<dbReference type="HOGENOM" id="CLU_010194_44_5_1"/>
<evidence type="ECO:0000313" key="3">
    <source>
        <dbReference type="Proteomes" id="UP000015103"/>
    </source>
</evidence>
<reference evidence="2" key="1">
    <citation type="submission" date="2015-05" db="UniProtKB">
        <authorList>
            <consortium name="EnsemblMetazoa"/>
        </authorList>
    </citation>
    <scope>IDENTIFICATION</scope>
</reference>
<evidence type="ECO:0000256" key="1">
    <source>
        <dbReference type="ARBA" id="ARBA00023002"/>
    </source>
</evidence>
<dbReference type="EnsemblMetazoa" id="RPRC012414-RA">
    <property type="protein sequence ID" value="RPRC012414-PA"/>
    <property type="gene ID" value="RPRC012414"/>
</dbReference>
<keyword evidence="3" id="KW-1185">Reference proteome</keyword>
<dbReference type="VEuPathDB" id="VectorBase:RPRC012414"/>
<dbReference type="PANTHER" id="PTHR43157">
    <property type="entry name" value="PHOSPHATIDYLINOSITOL-GLYCAN BIOSYNTHESIS CLASS F PROTEIN-RELATED"/>
    <property type="match status" value="1"/>
</dbReference>
<dbReference type="OMA" id="KMIDPGH"/>
<dbReference type="SUPFAM" id="SSF51735">
    <property type="entry name" value="NAD(P)-binding Rossmann-fold domains"/>
    <property type="match status" value="1"/>
</dbReference>
<proteinExistence type="predicted"/>
<dbReference type="eggNOG" id="KOG1208">
    <property type="taxonomic scope" value="Eukaryota"/>
</dbReference>
<protein>
    <recommendedName>
        <fullName evidence="4">Dehydrogenase with different specificities related to short-chain alcohol dehydrogenase</fullName>
    </recommendedName>
</protein>
<accession>T1I7Z2</accession>
<dbReference type="Proteomes" id="UP000015103">
    <property type="component" value="Unassembled WGS sequence"/>
</dbReference>
<keyword evidence="1" id="KW-0560">Oxidoreductase</keyword>
<organism evidence="2 3">
    <name type="scientific">Rhodnius prolixus</name>
    <name type="common">Triatomid bug</name>
    <dbReference type="NCBI Taxonomy" id="13249"/>
    <lineage>
        <taxon>Eukaryota</taxon>
        <taxon>Metazoa</taxon>
        <taxon>Ecdysozoa</taxon>
        <taxon>Arthropoda</taxon>
        <taxon>Hexapoda</taxon>
        <taxon>Insecta</taxon>
        <taxon>Pterygota</taxon>
        <taxon>Neoptera</taxon>
        <taxon>Paraneoptera</taxon>
        <taxon>Hemiptera</taxon>
        <taxon>Heteroptera</taxon>
        <taxon>Panheteroptera</taxon>
        <taxon>Cimicomorpha</taxon>
        <taxon>Reduviidae</taxon>
        <taxon>Triatominae</taxon>
        <taxon>Rhodnius</taxon>
    </lineage>
</organism>
<sequence>MSSLARYIANLTKKISFVLDYILYEIIFCVLGAQSMLEDIILKSKNKCALVNKNGEVAIVTGGSRGIGANLVKKLLQCEMTVIIGCRSVEAGLLTVQQIREEGITQGIAHVYKLDLESMQSVRDFANEIYNKFEFINLIVNNAGVMFTPYRETVDGFETQLAVNYLAPFYLTHLLMPLLNKKEASRVVMVSSCAHIAARAIHFENMNMRKNFITAAAYAQSKLCQILFTAEIDRNLRERNSNVYVLAVHPGIVNTDLFNGTPLKRWFPWILKFICKDVDAGAISVLAPCISSKFNKKGGIYISNCTAKTPSKLGQDIVLQKELLKYSLKVLSISKFGE</sequence>
<dbReference type="Pfam" id="PF00106">
    <property type="entry name" value="adh_short"/>
    <property type="match status" value="1"/>
</dbReference>
<evidence type="ECO:0008006" key="4">
    <source>
        <dbReference type="Google" id="ProtNLM"/>
    </source>
</evidence>
<dbReference type="PANTHER" id="PTHR43157:SF31">
    <property type="entry name" value="PHOSPHATIDYLINOSITOL-GLYCAN BIOSYNTHESIS CLASS F PROTEIN"/>
    <property type="match status" value="1"/>
</dbReference>
<dbReference type="Gene3D" id="3.40.50.720">
    <property type="entry name" value="NAD(P)-binding Rossmann-like Domain"/>
    <property type="match status" value="1"/>
</dbReference>
<dbReference type="InterPro" id="IPR036291">
    <property type="entry name" value="NAD(P)-bd_dom_sf"/>
</dbReference>
<dbReference type="GO" id="GO:0016491">
    <property type="term" value="F:oxidoreductase activity"/>
    <property type="evidence" value="ECO:0007669"/>
    <property type="project" value="UniProtKB-KW"/>
</dbReference>
<dbReference type="InterPro" id="IPR002347">
    <property type="entry name" value="SDR_fam"/>
</dbReference>
<dbReference type="AlphaFoldDB" id="T1I7Z2"/>
<evidence type="ECO:0000313" key="2">
    <source>
        <dbReference type="EnsemblMetazoa" id="RPRC012414-PA"/>
    </source>
</evidence>
<dbReference type="EMBL" id="ACPB03011620">
    <property type="status" value="NOT_ANNOTATED_CDS"/>
    <property type="molecule type" value="Genomic_DNA"/>
</dbReference>
<dbReference type="PRINTS" id="PR00081">
    <property type="entry name" value="GDHRDH"/>
</dbReference>
<dbReference type="STRING" id="13249.T1I7Z2"/>
<dbReference type="FunCoup" id="T1I7Z2">
    <property type="interactions" value="176"/>
</dbReference>
<dbReference type="InParanoid" id="T1I7Z2"/>